<dbReference type="PANTHER" id="PTHR32089">
    <property type="entry name" value="METHYL-ACCEPTING CHEMOTAXIS PROTEIN MCPB"/>
    <property type="match status" value="1"/>
</dbReference>
<dbReference type="GO" id="GO:0016020">
    <property type="term" value="C:membrane"/>
    <property type="evidence" value="ECO:0007669"/>
    <property type="project" value="InterPro"/>
</dbReference>
<keyword evidence="5" id="KW-0812">Transmembrane</keyword>
<dbReference type="PRINTS" id="PR00260">
    <property type="entry name" value="CHEMTRNSDUCR"/>
</dbReference>
<keyword evidence="5" id="KW-0472">Membrane</keyword>
<keyword evidence="9" id="KW-1185">Reference proteome</keyword>
<dbReference type="Gene3D" id="6.10.340.10">
    <property type="match status" value="1"/>
</dbReference>
<gene>
    <name evidence="8" type="primary">mcp4_1</name>
    <name evidence="8" type="ORF">KOR34_14650</name>
</gene>
<evidence type="ECO:0000313" key="8">
    <source>
        <dbReference type="EMBL" id="TWT36559.1"/>
    </source>
</evidence>
<sequence precursor="true">MIKIRIQKSIGQRLIASLLLVILLMSAATVALVGVIANRAVEADQRRDYQRTAQVSSEYFRSRQRRLATGLESLVDSPETKSLLTMRGIDHATLLHSVTELQMVLEADVVLYANKKGVLLARTDDAFAEGDDLTDNPLVTHAIDGEAVVGVWDIDGTPHVTCAYPIEVAGASKGCMLAGYAVTSAFAGELKALTLRDMAVVYGDELIASTLPEADGETFALWLADRFAEESPEADRAETGATLVESTAGRAQRSTLRLPESGQLNAQSHELTFPIATSDARLSLISLLPRKELYASRDQMYGALAVLVALTVFGGGLLIVLIVRGVSRRVKATVGLLERVADGDYTQRLAFKGDDEFGRIARAANSAIEALSHTLEEVRLASEREKQLEAERLAAIEHKAEQERELQRQRDAQTETEKRQQEALRQQQLQAAEQRAQQAQHQQQREQELAEEQRQVAAVVEQRMNELLSRMEESSSSLMAAHKMSSEIDRVVDIMSELSAEARIVSLNAGIEATQVGELGAGFSAVAKEMTRLSERSQKATREISAMINETQAGITNCSSLAERTSESLRRVADETNCLLNKMHAGSAGQVDSADADSDTNQSRNQEATAT</sequence>
<evidence type="ECO:0000256" key="2">
    <source>
        <dbReference type="ARBA" id="ARBA00029447"/>
    </source>
</evidence>
<proteinExistence type="inferred from homology"/>
<protein>
    <submittedName>
        <fullName evidence="8">Methyl-accepting chemotaxis protein 4</fullName>
    </submittedName>
</protein>
<dbReference type="Proteomes" id="UP000316714">
    <property type="component" value="Unassembled WGS sequence"/>
</dbReference>
<evidence type="ECO:0000256" key="3">
    <source>
        <dbReference type="PROSITE-ProRule" id="PRU00284"/>
    </source>
</evidence>
<dbReference type="GO" id="GO:0007165">
    <property type="term" value="P:signal transduction"/>
    <property type="evidence" value="ECO:0007669"/>
    <property type="project" value="UniProtKB-KW"/>
</dbReference>
<evidence type="ECO:0000259" key="6">
    <source>
        <dbReference type="PROSITE" id="PS50111"/>
    </source>
</evidence>
<evidence type="ECO:0000259" key="7">
    <source>
        <dbReference type="PROSITE" id="PS50885"/>
    </source>
</evidence>
<evidence type="ECO:0000256" key="1">
    <source>
        <dbReference type="ARBA" id="ARBA00023224"/>
    </source>
</evidence>
<dbReference type="PANTHER" id="PTHR32089:SF112">
    <property type="entry name" value="LYSOZYME-LIKE PROTEIN-RELATED"/>
    <property type="match status" value="1"/>
</dbReference>
<comment type="similarity">
    <text evidence="2">Belongs to the methyl-accepting chemotaxis (MCP) protein family.</text>
</comment>
<accession>A0A5C5VFA7</accession>
<dbReference type="SMART" id="SM00304">
    <property type="entry name" value="HAMP"/>
    <property type="match status" value="1"/>
</dbReference>
<dbReference type="GO" id="GO:0004888">
    <property type="term" value="F:transmembrane signaling receptor activity"/>
    <property type="evidence" value="ECO:0007669"/>
    <property type="project" value="InterPro"/>
</dbReference>
<feature type="compositionally biased region" description="Polar residues" evidence="4">
    <location>
        <begin position="599"/>
        <end position="611"/>
    </location>
</feature>
<organism evidence="8 9">
    <name type="scientific">Posidoniimonas corsicana</name>
    <dbReference type="NCBI Taxonomy" id="1938618"/>
    <lineage>
        <taxon>Bacteria</taxon>
        <taxon>Pseudomonadati</taxon>
        <taxon>Planctomycetota</taxon>
        <taxon>Planctomycetia</taxon>
        <taxon>Pirellulales</taxon>
        <taxon>Lacipirellulaceae</taxon>
        <taxon>Posidoniimonas</taxon>
    </lineage>
</organism>
<dbReference type="InterPro" id="IPR029151">
    <property type="entry name" value="Sensor-like_sf"/>
</dbReference>
<feature type="region of interest" description="Disordered" evidence="4">
    <location>
        <begin position="584"/>
        <end position="611"/>
    </location>
</feature>
<dbReference type="Gene3D" id="1.10.287.950">
    <property type="entry name" value="Methyl-accepting chemotaxis protein"/>
    <property type="match status" value="1"/>
</dbReference>
<dbReference type="RefSeq" id="WP_197531216.1">
    <property type="nucleotide sequence ID" value="NZ_SIHJ01000001.1"/>
</dbReference>
<dbReference type="SUPFAM" id="SSF103190">
    <property type="entry name" value="Sensory domain-like"/>
    <property type="match status" value="1"/>
</dbReference>
<dbReference type="EMBL" id="SIHJ01000001">
    <property type="protein sequence ID" value="TWT36559.1"/>
    <property type="molecule type" value="Genomic_DNA"/>
</dbReference>
<dbReference type="Pfam" id="PF00015">
    <property type="entry name" value="MCPsignal"/>
    <property type="match status" value="1"/>
</dbReference>
<comment type="caution">
    <text evidence="8">The sequence shown here is derived from an EMBL/GenBank/DDBJ whole genome shotgun (WGS) entry which is preliminary data.</text>
</comment>
<dbReference type="Pfam" id="PF00672">
    <property type="entry name" value="HAMP"/>
    <property type="match status" value="1"/>
</dbReference>
<dbReference type="InterPro" id="IPR003660">
    <property type="entry name" value="HAMP_dom"/>
</dbReference>
<dbReference type="InterPro" id="IPR004089">
    <property type="entry name" value="MCPsignal_dom"/>
</dbReference>
<feature type="domain" description="HAMP" evidence="7">
    <location>
        <begin position="324"/>
        <end position="376"/>
    </location>
</feature>
<evidence type="ECO:0000256" key="5">
    <source>
        <dbReference type="SAM" id="Phobius"/>
    </source>
</evidence>
<dbReference type="PROSITE" id="PS50111">
    <property type="entry name" value="CHEMOTAXIS_TRANSDUC_2"/>
    <property type="match status" value="1"/>
</dbReference>
<name>A0A5C5VFA7_9BACT</name>
<feature type="transmembrane region" description="Helical" evidence="5">
    <location>
        <begin position="300"/>
        <end position="323"/>
    </location>
</feature>
<feature type="domain" description="Methyl-accepting transducer" evidence="6">
    <location>
        <begin position="382"/>
        <end position="611"/>
    </location>
</feature>
<keyword evidence="1 3" id="KW-0807">Transducer</keyword>
<dbReference type="CDD" id="cd06225">
    <property type="entry name" value="HAMP"/>
    <property type="match status" value="1"/>
</dbReference>
<evidence type="ECO:0000313" key="9">
    <source>
        <dbReference type="Proteomes" id="UP000316714"/>
    </source>
</evidence>
<feature type="compositionally biased region" description="Low complexity" evidence="4">
    <location>
        <begin position="423"/>
        <end position="442"/>
    </location>
</feature>
<reference evidence="8 9" key="1">
    <citation type="submission" date="2019-02" db="EMBL/GenBank/DDBJ databases">
        <title>Deep-cultivation of Planctomycetes and their phenomic and genomic characterization uncovers novel biology.</title>
        <authorList>
            <person name="Wiegand S."/>
            <person name="Jogler M."/>
            <person name="Boedeker C."/>
            <person name="Pinto D."/>
            <person name="Vollmers J."/>
            <person name="Rivas-Marin E."/>
            <person name="Kohn T."/>
            <person name="Peeters S.H."/>
            <person name="Heuer A."/>
            <person name="Rast P."/>
            <person name="Oberbeckmann S."/>
            <person name="Bunk B."/>
            <person name="Jeske O."/>
            <person name="Meyerdierks A."/>
            <person name="Storesund J.E."/>
            <person name="Kallscheuer N."/>
            <person name="Luecker S."/>
            <person name="Lage O.M."/>
            <person name="Pohl T."/>
            <person name="Merkel B.J."/>
            <person name="Hornburger P."/>
            <person name="Mueller R.-W."/>
            <person name="Bruemmer F."/>
            <person name="Labrenz M."/>
            <person name="Spormann A.M."/>
            <person name="Op Den Camp H."/>
            <person name="Overmann J."/>
            <person name="Amann R."/>
            <person name="Jetten M.S.M."/>
            <person name="Mascher T."/>
            <person name="Medema M.H."/>
            <person name="Devos D.P."/>
            <person name="Kaster A.-K."/>
            <person name="Ovreas L."/>
            <person name="Rohde M."/>
            <person name="Galperin M.Y."/>
            <person name="Jogler C."/>
        </authorList>
    </citation>
    <scope>NUCLEOTIDE SEQUENCE [LARGE SCALE GENOMIC DNA]</scope>
    <source>
        <strain evidence="8 9">KOR34</strain>
    </source>
</reference>
<dbReference type="SUPFAM" id="SSF58104">
    <property type="entry name" value="Methyl-accepting chemotaxis protein (MCP) signaling domain"/>
    <property type="match status" value="1"/>
</dbReference>
<feature type="compositionally biased region" description="Basic and acidic residues" evidence="4">
    <location>
        <begin position="399"/>
        <end position="422"/>
    </location>
</feature>
<dbReference type="InterPro" id="IPR004090">
    <property type="entry name" value="Chemotax_Me-accpt_rcpt"/>
</dbReference>
<dbReference type="AlphaFoldDB" id="A0A5C5VFA7"/>
<evidence type="ECO:0000256" key="4">
    <source>
        <dbReference type="SAM" id="MobiDB-lite"/>
    </source>
</evidence>
<dbReference type="PROSITE" id="PS50885">
    <property type="entry name" value="HAMP"/>
    <property type="match status" value="1"/>
</dbReference>
<dbReference type="GO" id="GO:0006935">
    <property type="term" value="P:chemotaxis"/>
    <property type="evidence" value="ECO:0007669"/>
    <property type="project" value="InterPro"/>
</dbReference>
<keyword evidence="5" id="KW-1133">Transmembrane helix</keyword>
<feature type="region of interest" description="Disordered" evidence="4">
    <location>
        <begin position="399"/>
        <end position="450"/>
    </location>
</feature>